<gene>
    <name evidence="2" type="ORF">QQF32_24900</name>
</gene>
<keyword evidence="3" id="KW-1185">Reference proteome</keyword>
<feature type="compositionally biased region" description="Low complexity" evidence="1">
    <location>
        <begin position="76"/>
        <end position="97"/>
    </location>
</feature>
<dbReference type="Proteomes" id="UP001223214">
    <property type="component" value="Unassembled WGS sequence"/>
</dbReference>
<dbReference type="RefSeq" id="WP_285150525.1">
    <property type="nucleotide sequence ID" value="NZ_JASSOM010000095.1"/>
</dbReference>
<evidence type="ECO:0000256" key="1">
    <source>
        <dbReference type="SAM" id="MobiDB-lite"/>
    </source>
</evidence>
<evidence type="ECO:0000313" key="3">
    <source>
        <dbReference type="Proteomes" id="UP001223214"/>
    </source>
</evidence>
<dbReference type="AlphaFoldDB" id="A0AAP4FZ51"/>
<evidence type="ECO:0000313" key="2">
    <source>
        <dbReference type="EMBL" id="MDK9366439.1"/>
    </source>
</evidence>
<feature type="region of interest" description="Disordered" evidence="1">
    <location>
        <begin position="66"/>
        <end position="109"/>
    </location>
</feature>
<proteinExistence type="predicted"/>
<feature type="compositionally biased region" description="Basic and acidic residues" evidence="1">
    <location>
        <begin position="66"/>
        <end position="75"/>
    </location>
</feature>
<name>A0AAP4FZ51_9ENTR</name>
<protein>
    <submittedName>
        <fullName evidence="2">Uncharacterized protein</fullName>
    </submittedName>
</protein>
<accession>A0AAP4FZ51</accession>
<organism evidence="2 3">
    <name type="scientific">Lelliottia wanjuensis</name>
    <dbReference type="NCBI Taxonomy" id="3050585"/>
    <lineage>
        <taxon>Bacteria</taxon>
        <taxon>Pseudomonadati</taxon>
        <taxon>Pseudomonadota</taxon>
        <taxon>Gammaproteobacteria</taxon>
        <taxon>Enterobacterales</taxon>
        <taxon>Enterobacteriaceae</taxon>
        <taxon>Lelliottia</taxon>
    </lineage>
</organism>
<sequence length="121" mass="13792">MTTQVYDNNMRGALYKNNQKTEAKHPGARGRAKIEGVWFWISAWTQFQRNSGERYQSLSFTKLTDEEVQKYEPNDAPKAAQQAAPASSQQQPQNEPPMDFNDDIPFAPIGLQEGNNYLHCI</sequence>
<reference evidence="2 3" key="1">
    <citation type="submission" date="2023-06" db="EMBL/GenBank/DDBJ databases">
        <title>Identification and characterization of antibiotic-resistant Gram-negative bacteria.</title>
        <authorList>
            <person name="Cho G.-S."/>
            <person name="Lee J."/>
            <person name="Tai E."/>
            <person name="Jeong S."/>
            <person name="Kim I."/>
            <person name="Kim B.-E."/>
            <person name="Jeong M.-I."/>
            <person name="Oh K.-K."/>
            <person name="Franz C.M.A.P."/>
        </authorList>
    </citation>
    <scope>NUCLEOTIDE SEQUENCE [LARGE SCALE GENOMIC DNA]</scope>
    <source>
        <strain evidence="2 3">V106_12</strain>
    </source>
</reference>
<comment type="caution">
    <text evidence="2">The sequence shown here is derived from an EMBL/GenBank/DDBJ whole genome shotgun (WGS) entry which is preliminary data.</text>
</comment>
<dbReference type="EMBL" id="JASSOM010000095">
    <property type="protein sequence ID" value="MDK9366439.1"/>
    <property type="molecule type" value="Genomic_DNA"/>
</dbReference>